<comment type="caution">
    <text evidence="1">The sequence shown here is derived from an EMBL/GenBank/DDBJ whole genome shotgun (WGS) entry which is preliminary data.</text>
</comment>
<dbReference type="InterPro" id="IPR022608">
    <property type="entry name" value="Tscrpt_reg_SplA"/>
</dbReference>
<protein>
    <submittedName>
        <fullName evidence="1">Transcriptional regulator SplA domain-containing protein</fullName>
    </submittedName>
</protein>
<evidence type="ECO:0000313" key="2">
    <source>
        <dbReference type="Proteomes" id="UP001595772"/>
    </source>
</evidence>
<dbReference type="RefSeq" id="WP_379494741.1">
    <property type="nucleotide sequence ID" value="NZ_JBHSAO010000001.1"/>
</dbReference>
<keyword evidence="2" id="KW-1185">Reference proteome</keyword>
<organism evidence="1 2">
    <name type="scientific">Oceanobacillus longus</name>
    <dbReference type="NCBI Taxonomy" id="930120"/>
    <lineage>
        <taxon>Bacteria</taxon>
        <taxon>Bacillati</taxon>
        <taxon>Bacillota</taxon>
        <taxon>Bacilli</taxon>
        <taxon>Bacillales</taxon>
        <taxon>Bacillaceae</taxon>
        <taxon>Oceanobacillus</taxon>
    </lineage>
</organism>
<dbReference type="Pfam" id="PF11132">
    <property type="entry name" value="SplA"/>
    <property type="match status" value="1"/>
</dbReference>
<sequence length="90" mass="10232">MELNESFQPGEVVYMIIRNPHAQDVAQVQQAAIVQNPDNPSELALFAHETYYPLTDEFAIYKSEAEAEQAYKDAFEPPNIIQFSDGNYYG</sequence>
<gene>
    <name evidence="1" type="ORF">ACFOUV_00160</name>
</gene>
<dbReference type="Proteomes" id="UP001595772">
    <property type="component" value="Unassembled WGS sequence"/>
</dbReference>
<accession>A0ABV8GRN0</accession>
<dbReference type="EMBL" id="JBHSAO010000001">
    <property type="protein sequence ID" value="MFC4022223.1"/>
    <property type="molecule type" value="Genomic_DNA"/>
</dbReference>
<evidence type="ECO:0000313" key="1">
    <source>
        <dbReference type="EMBL" id="MFC4022223.1"/>
    </source>
</evidence>
<name>A0ABV8GRN0_9BACI</name>
<proteinExistence type="predicted"/>
<reference evidence="2" key="1">
    <citation type="journal article" date="2019" name="Int. J. Syst. Evol. Microbiol.">
        <title>The Global Catalogue of Microorganisms (GCM) 10K type strain sequencing project: providing services to taxonomists for standard genome sequencing and annotation.</title>
        <authorList>
            <consortium name="The Broad Institute Genomics Platform"/>
            <consortium name="The Broad Institute Genome Sequencing Center for Infectious Disease"/>
            <person name="Wu L."/>
            <person name="Ma J."/>
        </authorList>
    </citation>
    <scope>NUCLEOTIDE SEQUENCE [LARGE SCALE GENOMIC DNA]</scope>
    <source>
        <strain evidence="2">IBRC-M 10703</strain>
    </source>
</reference>